<gene>
    <name evidence="8" type="ORF">GNB58_005159</name>
</gene>
<dbReference type="PANTHER" id="PTHR30250:SF11">
    <property type="entry name" value="O-ANTIGEN TRANSPORTER-RELATED"/>
    <property type="match status" value="1"/>
</dbReference>
<evidence type="ECO:0000256" key="5">
    <source>
        <dbReference type="ARBA" id="ARBA00023136"/>
    </source>
</evidence>
<feature type="transmembrane region" description="Helical" evidence="7">
    <location>
        <begin position="362"/>
        <end position="383"/>
    </location>
</feature>
<protein>
    <recommendedName>
        <fullName evidence="6">Putative O-antigen transporter</fullName>
    </recommendedName>
</protein>
<feature type="transmembrane region" description="Helical" evidence="7">
    <location>
        <begin position="20"/>
        <end position="40"/>
    </location>
</feature>
<accession>A0A736RFT9</accession>
<comment type="subcellular location">
    <subcellularLocation>
        <location evidence="1">Cell membrane</location>
        <topology evidence="1">Multi-pass membrane protein</topology>
    </subcellularLocation>
</comment>
<evidence type="ECO:0000256" key="4">
    <source>
        <dbReference type="ARBA" id="ARBA00022989"/>
    </source>
</evidence>
<feature type="transmembrane region" description="Helical" evidence="7">
    <location>
        <begin position="389"/>
        <end position="412"/>
    </location>
</feature>
<feature type="transmembrane region" description="Helical" evidence="7">
    <location>
        <begin position="295"/>
        <end position="314"/>
    </location>
</feature>
<dbReference type="AlphaFoldDB" id="A0A736RFT9"/>
<feature type="transmembrane region" description="Helical" evidence="7">
    <location>
        <begin position="329"/>
        <end position="350"/>
    </location>
</feature>
<feature type="transmembrane region" description="Helical" evidence="7">
    <location>
        <begin position="240"/>
        <end position="258"/>
    </location>
</feature>
<dbReference type="InterPro" id="IPR050833">
    <property type="entry name" value="Poly_Biosynth_Transport"/>
</dbReference>
<keyword evidence="4 7" id="KW-1133">Transmembrane helix</keyword>
<keyword evidence="2" id="KW-1003">Cell membrane</keyword>
<evidence type="ECO:0000256" key="1">
    <source>
        <dbReference type="ARBA" id="ARBA00004651"/>
    </source>
</evidence>
<evidence type="ECO:0000313" key="8">
    <source>
        <dbReference type="EMBL" id="HAE7767997.1"/>
    </source>
</evidence>
<dbReference type="GO" id="GO:0005886">
    <property type="term" value="C:plasma membrane"/>
    <property type="evidence" value="ECO:0007669"/>
    <property type="project" value="UniProtKB-SubCell"/>
</dbReference>
<evidence type="ECO:0000256" key="3">
    <source>
        <dbReference type="ARBA" id="ARBA00022692"/>
    </source>
</evidence>
<feature type="transmembrane region" description="Helical" evidence="7">
    <location>
        <begin position="91"/>
        <end position="115"/>
    </location>
</feature>
<organism evidence="8">
    <name type="scientific">Salmonella enterica subsp. houtenae serovar 45:g,z51:-</name>
    <dbReference type="NCBI Taxonomy" id="1967611"/>
    <lineage>
        <taxon>Bacteria</taxon>
        <taxon>Pseudomonadati</taxon>
        <taxon>Pseudomonadota</taxon>
        <taxon>Gammaproteobacteria</taxon>
        <taxon>Enterobacterales</taxon>
        <taxon>Enterobacteriaceae</taxon>
        <taxon>Salmonella</taxon>
    </lineage>
</organism>
<feature type="transmembrane region" description="Helical" evidence="7">
    <location>
        <begin position="159"/>
        <end position="177"/>
    </location>
</feature>
<keyword evidence="3 7" id="KW-0812">Transmembrane</keyword>
<name>A0A736RFT9_SALHO</name>
<dbReference type="PANTHER" id="PTHR30250">
    <property type="entry name" value="PST FAMILY PREDICTED COLANIC ACID TRANSPORTER"/>
    <property type="match status" value="1"/>
</dbReference>
<proteinExistence type="predicted"/>
<reference evidence="8" key="2">
    <citation type="submission" date="2018-07" db="EMBL/GenBank/DDBJ databases">
        <authorList>
            <consortium name="NCBI Pathogen Detection Project"/>
        </authorList>
    </citation>
    <scope>NUCLEOTIDE SEQUENCE</scope>
    <source>
        <strain evidence="8">2584-68</strain>
    </source>
</reference>
<feature type="transmembrane region" description="Helical" evidence="7">
    <location>
        <begin position="52"/>
        <end position="79"/>
    </location>
</feature>
<evidence type="ECO:0000256" key="6">
    <source>
        <dbReference type="ARBA" id="ARBA00049738"/>
    </source>
</evidence>
<feature type="transmembrane region" description="Helical" evidence="7">
    <location>
        <begin position="127"/>
        <end position="147"/>
    </location>
</feature>
<evidence type="ECO:0000256" key="7">
    <source>
        <dbReference type="SAM" id="Phobius"/>
    </source>
</evidence>
<feature type="transmembrane region" description="Helical" evidence="7">
    <location>
        <begin position="183"/>
        <end position="202"/>
    </location>
</feature>
<reference evidence="8" key="1">
    <citation type="journal article" date="2018" name="Genome Biol.">
        <title>SKESA: strategic k-mer extension for scrupulous assemblies.</title>
        <authorList>
            <person name="Souvorov A."/>
            <person name="Agarwala R."/>
            <person name="Lipman D.J."/>
        </authorList>
    </citation>
    <scope>NUCLEOTIDE SEQUENCE</scope>
    <source>
        <strain evidence="8">2584-68</strain>
    </source>
</reference>
<evidence type="ECO:0000256" key="2">
    <source>
        <dbReference type="ARBA" id="ARBA00022475"/>
    </source>
</evidence>
<dbReference type="InterPro" id="IPR002797">
    <property type="entry name" value="Polysacc_synth"/>
</dbReference>
<sequence>MKTHSYIKKVINTSLFKNSFSLLVMKFVDLALPLIILPFLSRNLSVTDFGLYIVLVSIFSISFMITDFGFGLSTICNIVNNKKNKKYIQDYVFTVVAIKLILAFIVILSLLVIHICLLKNNNQLNVLSYILIALTILFQSLQLPWFFQGIEKMRTITTTVICTKSSLLLFLLLFFSFSKSINVYLLSFMISTLLSSALYFFLYKKNGYSLGKISKKNVVDEFKHSFTFFLSRVSMSLSSSLNSIVIVMFCGLNVAAIYGASEKLYNSSVSSMSPIIQALYPYLSRTKNLKLLIKISCVLLFFLLCACVFVFYYSRDIIILIFGSRYIDAYYYLDLFLILIPVNVLSMLWGYPAFSIIDKHNIPNITIIVSAIIYLFILLNLYLVKSITVNNIIYSIIIIDCITLTSKVYLFATKYKKR</sequence>
<comment type="caution">
    <text evidence="8">The sequence shown here is derived from an EMBL/GenBank/DDBJ whole genome shotgun (WGS) entry which is preliminary data.</text>
</comment>
<dbReference type="Pfam" id="PF01943">
    <property type="entry name" value="Polysacc_synt"/>
    <property type="match status" value="1"/>
</dbReference>
<dbReference type="EMBL" id="DAATAH010000160">
    <property type="protein sequence ID" value="HAE7767997.1"/>
    <property type="molecule type" value="Genomic_DNA"/>
</dbReference>
<keyword evidence="5 7" id="KW-0472">Membrane</keyword>